<dbReference type="STRING" id="198628.Dda3937_04414"/>
<name>E0SIY7_DICD3</name>
<sequence length="98" mass="10315">MISSISPTFGAPCPGNINISPATITLRAKTIQRRAAPDSEKFCTPGFTPDGVWFYYQNFPLSDTLSAHCTGGKKDVIVSTGATARITGKSPGFSGGHH</sequence>
<dbReference type="Proteomes" id="UP000006859">
    <property type="component" value="Chromosome"/>
</dbReference>
<dbReference type="HOGENOM" id="CLU_2329255_0_0_6"/>
<keyword evidence="2" id="KW-1185">Reference proteome</keyword>
<proteinExistence type="predicted"/>
<dbReference type="KEGG" id="ddd:Dda3937_04414"/>
<dbReference type="AlphaFoldDB" id="E0SIY7"/>
<reference evidence="1 2" key="1">
    <citation type="journal article" date="2011" name="J. Bacteriol.">
        <title>Genome sequence of the plant-pathogenic bacterium Dickeya dadantii 3937.</title>
        <authorList>
            <person name="Glasner J.D."/>
            <person name="Yang C.H."/>
            <person name="Reverchon S."/>
            <person name="Hugouvieux-Cotte-Pattat N."/>
            <person name="Condemine G."/>
            <person name="Bohin J.P."/>
            <person name="Van Gijsegem F."/>
            <person name="Yang S."/>
            <person name="Franza T."/>
            <person name="Expert D."/>
            <person name="Plunkett G. III"/>
            <person name="San Francisco M.J."/>
            <person name="Charkowski A.O."/>
            <person name="Py B."/>
            <person name="Bell K."/>
            <person name="Rauscher L."/>
            <person name="Rodriguez-Palenzuela P."/>
            <person name="Toussaint A."/>
            <person name="Holeva M.C."/>
            <person name="He S.Y."/>
            <person name="Douet V."/>
            <person name="Boccara M."/>
            <person name="Blanco C."/>
            <person name="Toth I."/>
            <person name="Anderson B.D."/>
            <person name="Biehl B.S."/>
            <person name="Mau B."/>
            <person name="Flynn S.M."/>
            <person name="Barras F."/>
            <person name="Lindeberg M."/>
            <person name="Birch P.R."/>
            <person name="Tsuyumu S."/>
            <person name="Shi X."/>
            <person name="Hibbing M."/>
            <person name="Yap M.N."/>
            <person name="Carpentier M."/>
            <person name="Dassa E."/>
            <person name="Umehara M."/>
            <person name="Kim J.F."/>
            <person name="Rusch M."/>
            <person name="Soni P."/>
            <person name="Mayhew G.F."/>
            <person name="Fouts D.E."/>
            <person name="Gill S.R."/>
            <person name="Blattner F.R."/>
            <person name="Keen N.T."/>
            <person name="Perna N.T."/>
        </authorList>
    </citation>
    <scope>NUCLEOTIDE SEQUENCE [LARGE SCALE GENOMIC DNA]</scope>
    <source>
        <strain evidence="1 2">3937</strain>
    </source>
</reference>
<dbReference type="EMBL" id="CP002038">
    <property type="protein sequence ID" value="ADN00315.1"/>
    <property type="molecule type" value="Genomic_DNA"/>
</dbReference>
<evidence type="ECO:0000313" key="1">
    <source>
        <dbReference type="EMBL" id="ADN00315.1"/>
    </source>
</evidence>
<evidence type="ECO:0000313" key="2">
    <source>
        <dbReference type="Proteomes" id="UP000006859"/>
    </source>
</evidence>
<accession>E0SIY7</accession>
<protein>
    <submittedName>
        <fullName evidence="1">Uncharacterized protein</fullName>
    </submittedName>
</protein>
<organism evidence="1 2">
    <name type="scientific">Dickeya dadantii (strain 3937)</name>
    <name type="common">Erwinia chrysanthemi (strain 3937)</name>
    <dbReference type="NCBI Taxonomy" id="198628"/>
    <lineage>
        <taxon>Bacteria</taxon>
        <taxon>Pseudomonadati</taxon>
        <taxon>Pseudomonadota</taxon>
        <taxon>Gammaproteobacteria</taxon>
        <taxon>Enterobacterales</taxon>
        <taxon>Pectobacteriaceae</taxon>
        <taxon>Dickeya</taxon>
    </lineage>
</organism>
<gene>
    <name evidence="1" type="ordered locus">Dda3937_04414</name>
</gene>